<evidence type="ECO:0000313" key="3">
    <source>
        <dbReference type="Proteomes" id="UP000032431"/>
    </source>
</evidence>
<dbReference type="AlphaFoldDB" id="A0A078KQU7"/>
<protein>
    <recommendedName>
        <fullName evidence="1">Flagellin N-terminal domain-containing protein</fullName>
    </recommendedName>
</protein>
<dbReference type="InterPro" id="IPR001492">
    <property type="entry name" value="Flagellin"/>
</dbReference>
<gene>
    <name evidence="2" type="ORF">CCDG5_0381</name>
</gene>
<proteinExistence type="predicted"/>
<dbReference type="Gene3D" id="1.20.1330.10">
    <property type="entry name" value="f41 fragment of flagellin, N-terminal domain"/>
    <property type="match status" value="1"/>
</dbReference>
<dbReference type="HOGENOM" id="CLU_024437_2_1_9"/>
<dbReference type="Pfam" id="PF00669">
    <property type="entry name" value="Flagellin_N"/>
    <property type="match status" value="1"/>
</dbReference>
<dbReference type="GO" id="GO:0009424">
    <property type="term" value="C:bacterial-type flagellum hook"/>
    <property type="evidence" value="ECO:0007669"/>
    <property type="project" value="InterPro"/>
</dbReference>
<organism evidence="2 3">
    <name type="scientific">[Clostridium] cellulosi</name>
    <dbReference type="NCBI Taxonomy" id="29343"/>
    <lineage>
        <taxon>Bacteria</taxon>
        <taxon>Bacillati</taxon>
        <taxon>Bacillota</taxon>
        <taxon>Clostridia</taxon>
        <taxon>Eubacteriales</taxon>
        <taxon>Oscillospiraceae</taxon>
        <taxon>Oscillospiraceae incertae sedis</taxon>
    </lineage>
</organism>
<evidence type="ECO:0000259" key="1">
    <source>
        <dbReference type="Pfam" id="PF00669"/>
    </source>
</evidence>
<dbReference type="PANTHER" id="PTHR42792">
    <property type="entry name" value="FLAGELLIN"/>
    <property type="match status" value="1"/>
</dbReference>
<dbReference type="Proteomes" id="UP000032431">
    <property type="component" value="Chromosome I"/>
</dbReference>
<dbReference type="EMBL" id="LM995447">
    <property type="protein sequence ID" value="CDZ23520.1"/>
    <property type="molecule type" value="Genomic_DNA"/>
</dbReference>
<dbReference type="NCBIfam" id="TIGR02550">
    <property type="entry name" value="flagell_flgL"/>
    <property type="match status" value="1"/>
</dbReference>
<reference evidence="3" key="1">
    <citation type="submission" date="2014-07" db="EMBL/GenBank/DDBJ databases">
        <authorList>
            <person name="Wibberg D."/>
        </authorList>
    </citation>
    <scope>NUCLEOTIDE SEQUENCE [LARGE SCALE GENOMIC DNA]</scope>
    <source>
        <strain evidence="3">DG5</strain>
    </source>
</reference>
<sequence length="335" mass="36671">MRISTSMMMKKYAEVLNNKYGDINKYANQISTTRAFSTASENPVAAMQTIKSCHEYTENQQYQNNVSQAKSWIQATETTVTEINDILKAAKEKATEMLNGTNSADDYRNYAVAMMSYRDEIVSTLNTSFGGQYIFGGSTKGPAPFKLDDDGNLMYYDYNAPTPGYVNINTLTKTDVENMKVTSPIDIGIGLTKTGSTLDKNSYFERATSGLSVIISDYSGAGETAGNIVDNLTAIINALNSNNPDQLNNALSNIQNAQDAVLKVKVELGEKTNMLKAVESRLTDNESNIINSLANSMEVDAVEAILNLNISQVIYKESMSVASSILQQSLIDFLD</sequence>
<dbReference type="GO" id="GO:0005198">
    <property type="term" value="F:structural molecule activity"/>
    <property type="evidence" value="ECO:0007669"/>
    <property type="project" value="InterPro"/>
</dbReference>
<dbReference type="InterPro" id="IPR013384">
    <property type="entry name" value="Flagell_FlgL"/>
</dbReference>
<feature type="domain" description="Flagellin N-terminal" evidence="1">
    <location>
        <begin position="3"/>
        <end position="138"/>
    </location>
</feature>
<dbReference type="GO" id="GO:0071973">
    <property type="term" value="P:bacterial-type flagellum-dependent cell motility"/>
    <property type="evidence" value="ECO:0007669"/>
    <property type="project" value="InterPro"/>
</dbReference>
<name>A0A078KQU7_9FIRM</name>
<dbReference type="OrthoDB" id="9810955at2"/>
<dbReference type="InterPro" id="IPR001029">
    <property type="entry name" value="Flagellin_N"/>
</dbReference>
<dbReference type="PANTHER" id="PTHR42792:SF1">
    <property type="entry name" value="FLAGELLAR HOOK-ASSOCIATED PROTEIN 3"/>
    <property type="match status" value="1"/>
</dbReference>
<dbReference type="SUPFAM" id="SSF64518">
    <property type="entry name" value="Phase 1 flagellin"/>
    <property type="match status" value="1"/>
</dbReference>
<dbReference type="KEGG" id="ccel:CCDG5_0381"/>
<keyword evidence="3" id="KW-1185">Reference proteome</keyword>
<evidence type="ECO:0000313" key="2">
    <source>
        <dbReference type="EMBL" id="CDZ23520.1"/>
    </source>
</evidence>
<accession>A0A078KQU7</accession>
<dbReference type="STRING" id="29343.CCDG5_0381"/>
<dbReference type="PATRIC" id="fig|29343.3.peg.397"/>